<dbReference type="RefSeq" id="WP_117402153.1">
    <property type="nucleotide sequence ID" value="NZ_QVNQ01000008.1"/>
</dbReference>
<keyword evidence="2" id="KW-1185">Reference proteome</keyword>
<dbReference type="Proteomes" id="UP000262882">
    <property type="component" value="Unassembled WGS sequence"/>
</dbReference>
<protein>
    <submittedName>
        <fullName evidence="1">Uncharacterized protein</fullName>
    </submittedName>
</protein>
<organism evidence="1 2">
    <name type="scientific">Actinomadura spongiicola</name>
    <dbReference type="NCBI Taxonomy" id="2303421"/>
    <lineage>
        <taxon>Bacteria</taxon>
        <taxon>Bacillati</taxon>
        <taxon>Actinomycetota</taxon>
        <taxon>Actinomycetes</taxon>
        <taxon>Streptosporangiales</taxon>
        <taxon>Thermomonosporaceae</taxon>
        <taxon>Actinomadura</taxon>
    </lineage>
</organism>
<reference evidence="1 2" key="1">
    <citation type="submission" date="2018-08" db="EMBL/GenBank/DDBJ databases">
        <title>Actinomadura spongicola sp. nov., isolated from marine sponge Leucetta chagosensis.</title>
        <authorList>
            <person name="Li L."/>
            <person name="Lin H.W."/>
        </authorList>
    </citation>
    <scope>NUCLEOTIDE SEQUENCE [LARGE SCALE GENOMIC DNA]</scope>
    <source>
        <strain evidence="1 2">LHW52907</strain>
    </source>
</reference>
<name>A0A372GBD9_9ACTN</name>
<gene>
    <name evidence="1" type="ORF">D0T12_25125</name>
</gene>
<proteinExistence type="predicted"/>
<dbReference type="EMBL" id="QVNQ01000008">
    <property type="protein sequence ID" value="RFS82726.1"/>
    <property type="molecule type" value="Genomic_DNA"/>
</dbReference>
<dbReference type="AlphaFoldDB" id="A0A372GBD9"/>
<dbReference type="OrthoDB" id="3431567at2"/>
<accession>A0A372GBD9</accession>
<evidence type="ECO:0000313" key="1">
    <source>
        <dbReference type="EMBL" id="RFS82726.1"/>
    </source>
</evidence>
<comment type="caution">
    <text evidence="1">The sequence shown here is derived from an EMBL/GenBank/DDBJ whole genome shotgun (WGS) entry which is preliminary data.</text>
</comment>
<evidence type="ECO:0000313" key="2">
    <source>
        <dbReference type="Proteomes" id="UP000262882"/>
    </source>
</evidence>
<sequence length="77" mass="8331">MSGDAPGVVITTRDIYDKVVEVGGKVDGMLAAHERIREQVGDHEQRLRAAERWRYALPVSVLLGGLSATSTLLATLL</sequence>